<dbReference type="Gene3D" id="1.10.10.1010">
    <property type="entry name" value="Intein homing endonuclease, domain IV"/>
    <property type="match status" value="1"/>
</dbReference>
<proteinExistence type="predicted"/>
<sequence>CYSIHFQQNFNNWTSDNDDIDKFIQDTQLSSHDDVKVLEWIPYYKFCDITYIAENKYKANWIDGNINYWDESIQNWIRKGQNMIVILEKLNNTLEFMNEIKTNYIFYGITQNPESKDYMIILNNKCKKCNKVCYSIHFQQNFNNWTSGNDDIDKFIQDIQLSSHDKYGLEKVLEWIPYDKFYNIKYIAEN</sequence>
<evidence type="ECO:0000313" key="1">
    <source>
        <dbReference type="EMBL" id="PKB92274.1"/>
    </source>
</evidence>
<feature type="non-terminal residue" evidence="1">
    <location>
        <position position="1"/>
    </location>
</feature>
<protein>
    <submittedName>
        <fullName evidence="1">Uncharacterized protein</fullName>
    </submittedName>
</protein>
<name>A0A2N0NCH6_9GLOM</name>
<feature type="non-terminal residue" evidence="1">
    <location>
        <position position="190"/>
    </location>
</feature>
<organism evidence="1 2">
    <name type="scientific">Rhizophagus irregularis</name>
    <dbReference type="NCBI Taxonomy" id="588596"/>
    <lineage>
        <taxon>Eukaryota</taxon>
        <taxon>Fungi</taxon>
        <taxon>Fungi incertae sedis</taxon>
        <taxon>Mucoromycota</taxon>
        <taxon>Glomeromycotina</taxon>
        <taxon>Glomeromycetes</taxon>
        <taxon>Glomerales</taxon>
        <taxon>Glomeraceae</taxon>
        <taxon>Rhizophagus</taxon>
    </lineage>
</organism>
<dbReference type="AlphaFoldDB" id="A0A2N0NCH6"/>
<evidence type="ECO:0000313" key="2">
    <source>
        <dbReference type="Proteomes" id="UP000232722"/>
    </source>
</evidence>
<dbReference type="EMBL" id="LLXJ01011647">
    <property type="protein sequence ID" value="PKB92274.1"/>
    <property type="molecule type" value="Genomic_DNA"/>
</dbReference>
<dbReference type="Proteomes" id="UP000232722">
    <property type="component" value="Unassembled WGS sequence"/>
</dbReference>
<accession>A0A2N0NCH6</accession>
<comment type="caution">
    <text evidence="1">The sequence shown here is derived from an EMBL/GenBank/DDBJ whole genome shotgun (WGS) entry which is preliminary data.</text>
</comment>
<reference evidence="1 2" key="2">
    <citation type="submission" date="2017-09" db="EMBL/GenBank/DDBJ databases">
        <title>Extensive intraspecific genome diversity in a model arbuscular mycorrhizal fungus.</title>
        <authorList>
            <person name="Chen E.C."/>
            <person name="Morin E."/>
            <person name="Beaudet D."/>
            <person name="Noel J."/>
            <person name="Ndikumana S."/>
            <person name="Charron P."/>
            <person name="St-Onge C."/>
            <person name="Giorgi J."/>
            <person name="Grigoriev I.V."/>
            <person name="Roux C."/>
            <person name="Martin F.M."/>
            <person name="Corradi N."/>
        </authorList>
    </citation>
    <scope>NUCLEOTIDE SEQUENCE [LARGE SCALE GENOMIC DNA]</scope>
    <source>
        <strain evidence="1 2">A5</strain>
    </source>
</reference>
<gene>
    <name evidence="1" type="ORF">RhiirA5_445306</name>
</gene>
<reference evidence="1 2" key="1">
    <citation type="submission" date="2016-04" db="EMBL/GenBank/DDBJ databases">
        <title>Genome analyses suggest a sexual origin of heterokaryosis in a supposedly ancient asexual fungus.</title>
        <authorList>
            <person name="Ropars J."/>
            <person name="Sedzielewska K."/>
            <person name="Noel J."/>
            <person name="Charron P."/>
            <person name="Farinelli L."/>
            <person name="Marton T."/>
            <person name="Kruger M."/>
            <person name="Pelin A."/>
            <person name="Brachmann A."/>
            <person name="Corradi N."/>
        </authorList>
    </citation>
    <scope>NUCLEOTIDE SEQUENCE [LARGE SCALE GENOMIC DNA]</scope>
    <source>
        <strain evidence="1 2">A5</strain>
    </source>
</reference>